<keyword evidence="2" id="KW-1185">Reference proteome</keyword>
<dbReference type="EMBL" id="JAIWYP010000001">
    <property type="protein sequence ID" value="KAH3893935.1"/>
    <property type="molecule type" value="Genomic_DNA"/>
</dbReference>
<reference evidence="1" key="1">
    <citation type="journal article" date="2019" name="bioRxiv">
        <title>The Genome of the Zebra Mussel, Dreissena polymorpha: A Resource for Invasive Species Research.</title>
        <authorList>
            <person name="McCartney M.A."/>
            <person name="Auch B."/>
            <person name="Kono T."/>
            <person name="Mallez S."/>
            <person name="Zhang Y."/>
            <person name="Obille A."/>
            <person name="Becker A."/>
            <person name="Abrahante J.E."/>
            <person name="Garbe J."/>
            <person name="Badalamenti J.P."/>
            <person name="Herman A."/>
            <person name="Mangelson H."/>
            <person name="Liachko I."/>
            <person name="Sullivan S."/>
            <person name="Sone E.D."/>
            <person name="Koren S."/>
            <person name="Silverstein K.A.T."/>
            <person name="Beckman K.B."/>
            <person name="Gohl D.M."/>
        </authorList>
    </citation>
    <scope>NUCLEOTIDE SEQUENCE</scope>
    <source>
        <strain evidence="1">Duluth1</strain>
        <tissue evidence="1">Whole animal</tissue>
    </source>
</reference>
<comment type="caution">
    <text evidence="1">The sequence shown here is derived from an EMBL/GenBank/DDBJ whole genome shotgun (WGS) entry which is preliminary data.</text>
</comment>
<protein>
    <submittedName>
        <fullName evidence="1">Uncharacterized protein</fullName>
    </submittedName>
</protein>
<dbReference type="Proteomes" id="UP000828390">
    <property type="component" value="Unassembled WGS sequence"/>
</dbReference>
<proteinExistence type="predicted"/>
<evidence type="ECO:0000313" key="2">
    <source>
        <dbReference type="Proteomes" id="UP000828390"/>
    </source>
</evidence>
<organism evidence="1 2">
    <name type="scientific">Dreissena polymorpha</name>
    <name type="common">Zebra mussel</name>
    <name type="synonym">Mytilus polymorpha</name>
    <dbReference type="NCBI Taxonomy" id="45954"/>
    <lineage>
        <taxon>Eukaryota</taxon>
        <taxon>Metazoa</taxon>
        <taxon>Spiralia</taxon>
        <taxon>Lophotrochozoa</taxon>
        <taxon>Mollusca</taxon>
        <taxon>Bivalvia</taxon>
        <taxon>Autobranchia</taxon>
        <taxon>Heteroconchia</taxon>
        <taxon>Euheterodonta</taxon>
        <taxon>Imparidentia</taxon>
        <taxon>Neoheterodontei</taxon>
        <taxon>Myida</taxon>
        <taxon>Dreissenoidea</taxon>
        <taxon>Dreissenidae</taxon>
        <taxon>Dreissena</taxon>
    </lineage>
</organism>
<reference evidence="1" key="2">
    <citation type="submission" date="2020-11" db="EMBL/GenBank/DDBJ databases">
        <authorList>
            <person name="McCartney M.A."/>
            <person name="Auch B."/>
            <person name="Kono T."/>
            <person name="Mallez S."/>
            <person name="Becker A."/>
            <person name="Gohl D.M."/>
            <person name="Silverstein K.A.T."/>
            <person name="Koren S."/>
            <person name="Bechman K.B."/>
            <person name="Herman A."/>
            <person name="Abrahante J.E."/>
            <person name="Garbe J."/>
        </authorList>
    </citation>
    <scope>NUCLEOTIDE SEQUENCE</scope>
    <source>
        <strain evidence="1">Duluth1</strain>
        <tissue evidence="1">Whole animal</tissue>
    </source>
</reference>
<evidence type="ECO:0000313" key="1">
    <source>
        <dbReference type="EMBL" id="KAH3893935.1"/>
    </source>
</evidence>
<dbReference type="AlphaFoldDB" id="A0A9D4NGI3"/>
<accession>A0A9D4NGI3</accession>
<sequence>MKFYEINAGFLKDVSSTSSGDTASRRILNTTNIIDPCFLKDVSTSRRILNTTNIIDPSYQLRCTAYMLRNKDKPVSANFCCQQSTSFTCQDAELSIQTARGIA</sequence>
<gene>
    <name evidence="1" type="ORF">DPMN_018087</name>
</gene>
<name>A0A9D4NGI3_DREPO</name>